<accession>A0A1D8KCH6</accession>
<dbReference type="RefSeq" id="WP_070074173.1">
    <property type="nucleotide sequence ID" value="NZ_CP017448.1"/>
</dbReference>
<organism evidence="1 2">
    <name type="scientific">Acidihalobacter aeolianus</name>
    <dbReference type="NCBI Taxonomy" id="2792603"/>
    <lineage>
        <taxon>Bacteria</taxon>
        <taxon>Pseudomonadati</taxon>
        <taxon>Pseudomonadota</taxon>
        <taxon>Gammaproteobacteria</taxon>
        <taxon>Chromatiales</taxon>
        <taxon>Ectothiorhodospiraceae</taxon>
        <taxon>Acidihalobacter</taxon>
    </lineage>
</organism>
<dbReference type="Proteomes" id="UP000095342">
    <property type="component" value="Chromosome"/>
</dbReference>
<keyword evidence="2" id="KW-1185">Reference proteome</keyword>
<evidence type="ECO:0008006" key="3">
    <source>
        <dbReference type="Google" id="ProtNLM"/>
    </source>
</evidence>
<sequence length="90" mass="10180">MAENLPAGWSINGNGAEKSWFRRFEFPEYARLRRFLDGLAELAEATGVHPDNIGFGKDYANVSLTVPSSEEEQARLGDFVSRLDRLFEEN</sequence>
<dbReference type="AlphaFoldDB" id="A0A1D8KCH6"/>
<evidence type="ECO:0000313" key="1">
    <source>
        <dbReference type="EMBL" id="AOV18650.1"/>
    </source>
</evidence>
<dbReference type="KEGG" id="aaeo:BJI67_14265"/>
<dbReference type="Gene3D" id="3.30.1360.20">
    <property type="entry name" value="Transcriptional coactivator/pterin dehydratase"/>
    <property type="match status" value="1"/>
</dbReference>
<dbReference type="InterPro" id="IPR036428">
    <property type="entry name" value="PCD_sf"/>
</dbReference>
<evidence type="ECO:0000313" key="2">
    <source>
        <dbReference type="Proteomes" id="UP000095342"/>
    </source>
</evidence>
<dbReference type="EMBL" id="CP017448">
    <property type="protein sequence ID" value="AOV18650.1"/>
    <property type="molecule type" value="Genomic_DNA"/>
</dbReference>
<dbReference type="SUPFAM" id="SSF55248">
    <property type="entry name" value="PCD-like"/>
    <property type="match status" value="1"/>
</dbReference>
<gene>
    <name evidence="1" type="ORF">BJI67_14265</name>
</gene>
<dbReference type="GO" id="GO:0006729">
    <property type="term" value="P:tetrahydrobiopterin biosynthetic process"/>
    <property type="evidence" value="ECO:0007669"/>
    <property type="project" value="InterPro"/>
</dbReference>
<protein>
    <recommendedName>
        <fullName evidence="3">4a-hydroxytetrahydrobiopterin dehydratase</fullName>
    </recommendedName>
</protein>
<dbReference type="GO" id="GO:0008124">
    <property type="term" value="F:4-alpha-hydroxytetrahydrobiopterin dehydratase activity"/>
    <property type="evidence" value="ECO:0007669"/>
    <property type="project" value="InterPro"/>
</dbReference>
<proteinExistence type="predicted"/>
<name>A0A1D8KCH6_9GAMM</name>
<reference evidence="1 2" key="1">
    <citation type="submission" date="2016-09" db="EMBL/GenBank/DDBJ databases">
        <title>Acidihalobacter prosperus V6 (DSM14174).</title>
        <authorList>
            <person name="Khaleque H.N."/>
            <person name="Ramsay J.P."/>
            <person name="Murphy R.J.T."/>
            <person name="Kaksonen A.H."/>
            <person name="Boxall N.J."/>
            <person name="Watkin E.L.J."/>
        </authorList>
    </citation>
    <scope>NUCLEOTIDE SEQUENCE [LARGE SCALE GENOMIC DNA]</scope>
    <source>
        <strain evidence="1 2">V6</strain>
    </source>
</reference>